<reference evidence="2 3" key="1">
    <citation type="journal article" date="2015" name="Genome Biol. Evol.">
        <title>Comparative Genomics of a Bacterivorous Green Alga Reveals Evolutionary Causalities and Consequences of Phago-Mixotrophic Mode of Nutrition.</title>
        <authorList>
            <person name="Burns J.A."/>
            <person name="Paasch A."/>
            <person name="Narechania A."/>
            <person name="Kim E."/>
        </authorList>
    </citation>
    <scope>NUCLEOTIDE SEQUENCE [LARGE SCALE GENOMIC DNA]</scope>
    <source>
        <strain evidence="2 3">PLY_AMNH</strain>
    </source>
</reference>
<evidence type="ECO:0000313" key="3">
    <source>
        <dbReference type="Proteomes" id="UP001190700"/>
    </source>
</evidence>
<accession>A0AAE0BNX9</accession>
<proteinExistence type="predicted"/>
<name>A0AAE0BNX9_9CHLO</name>
<keyword evidence="1" id="KW-0812">Transmembrane</keyword>
<comment type="caution">
    <text evidence="2">The sequence shown here is derived from an EMBL/GenBank/DDBJ whole genome shotgun (WGS) entry which is preliminary data.</text>
</comment>
<gene>
    <name evidence="2" type="ORF">CYMTET_50064</name>
</gene>
<keyword evidence="3" id="KW-1185">Reference proteome</keyword>
<keyword evidence="1" id="KW-1133">Transmembrane helix</keyword>
<sequence length="464" mass="51934">MLTGLETCVEAGHLRTNAVNGTRSKLTLELFFARTFTLATVCATVFLVAYLSGSGSNQNEPQSAVPAASGGATTDTELFASFLCNFKRAMRVPNLGAVYDGYVILTQLGKHWTDLVQTRTGLVKHRWFFKHPASKSAVLLENGNLLYMGHWSPSEEKEYAFNESPDAAGILRELNWDSEVMKSCTFSNNTHILHHDFVVLPNGNYLALAWRKVTLEDMEARGFSQKSIMYSRYKTFNKGHAREQTEYLVDGVVELKSVPEKEECQTVWYWWEDDHLIQDLDPNGANYGVVKNNPQLIDVHRKDEMVAAESAHMNALDYDPLFDQVLLNSMCNAESYIIDHNTTIDEAASHKGGARGKGGDILFRWGNDQIFQGQRAKNNGHTHGARFIPRGHNLTGAGNILWFDNGHQTGKRIGDHDDMEAYLKKHPGAHASENTRGYSLCYNAPTKGLIPLFSRVASREKVKC</sequence>
<organism evidence="2 3">
    <name type="scientific">Cymbomonas tetramitiformis</name>
    <dbReference type="NCBI Taxonomy" id="36881"/>
    <lineage>
        <taxon>Eukaryota</taxon>
        <taxon>Viridiplantae</taxon>
        <taxon>Chlorophyta</taxon>
        <taxon>Pyramimonadophyceae</taxon>
        <taxon>Pyramimonadales</taxon>
        <taxon>Pyramimonadaceae</taxon>
        <taxon>Cymbomonas</taxon>
    </lineage>
</organism>
<protein>
    <submittedName>
        <fullName evidence="2">Uncharacterized protein</fullName>
    </submittedName>
</protein>
<keyword evidence="1" id="KW-0472">Membrane</keyword>
<evidence type="ECO:0000313" key="2">
    <source>
        <dbReference type="EMBL" id="KAK3240058.1"/>
    </source>
</evidence>
<dbReference type="EMBL" id="LGRX02033749">
    <property type="protein sequence ID" value="KAK3240058.1"/>
    <property type="molecule type" value="Genomic_DNA"/>
</dbReference>
<dbReference type="Proteomes" id="UP001190700">
    <property type="component" value="Unassembled WGS sequence"/>
</dbReference>
<dbReference type="AlphaFoldDB" id="A0AAE0BNX9"/>
<feature type="transmembrane region" description="Helical" evidence="1">
    <location>
        <begin position="31"/>
        <end position="51"/>
    </location>
</feature>
<evidence type="ECO:0000256" key="1">
    <source>
        <dbReference type="SAM" id="Phobius"/>
    </source>
</evidence>